<dbReference type="CDD" id="cd16325">
    <property type="entry name" value="LolA"/>
    <property type="match status" value="1"/>
</dbReference>
<dbReference type="InterPro" id="IPR029046">
    <property type="entry name" value="LolA/LolB/LppX"/>
</dbReference>
<proteinExistence type="predicted"/>
<name>A0A841NG63_9FLAO</name>
<dbReference type="Gene3D" id="2.50.20.10">
    <property type="entry name" value="Lipoprotein localisation LolA/LolB/LppX"/>
    <property type="match status" value="1"/>
</dbReference>
<dbReference type="Proteomes" id="UP000589738">
    <property type="component" value="Unassembled WGS sequence"/>
</dbReference>
<accession>A0A841NG63</accession>
<keyword evidence="2" id="KW-0449">Lipoprotein</keyword>
<dbReference type="SUPFAM" id="SSF89392">
    <property type="entry name" value="Prokaryotic lipoproteins and lipoprotein localization factors"/>
    <property type="match status" value="1"/>
</dbReference>
<protein>
    <submittedName>
        <fullName evidence="2">Outer membrane lipoprotein-sorting protein</fullName>
    </submittedName>
</protein>
<dbReference type="Pfam" id="PF03548">
    <property type="entry name" value="LolA"/>
    <property type="match status" value="1"/>
</dbReference>
<sequence length="215" mass="24110">MKNSISKIIVGSFVVGAVGFANAQKIDAKAKKILDDITANYNSKKNSYFKFSFGTGVNGQVTKTEPGIYYAAGDKYKLKIMDTEQIFDGSKIYNINADDMEVTVAKPNAGSSMFSPINYLTTYRNDYNVTYNGKKNVNGVNADFIKLTPVKSNGIQYVYIFVDSAKKQMVKLEQHGNNKDVAVIAIKEYKENQTLDPNMFVFDKNKFKNYIITEL</sequence>
<dbReference type="RefSeq" id="WP_184159972.1">
    <property type="nucleotide sequence ID" value="NZ_JACHLC010000001.1"/>
</dbReference>
<comment type="caution">
    <text evidence="2">The sequence shown here is derived from an EMBL/GenBank/DDBJ whole genome shotgun (WGS) entry which is preliminary data.</text>
</comment>
<evidence type="ECO:0000313" key="3">
    <source>
        <dbReference type="Proteomes" id="UP000589738"/>
    </source>
</evidence>
<evidence type="ECO:0000313" key="2">
    <source>
        <dbReference type="EMBL" id="MBB6369855.1"/>
    </source>
</evidence>
<dbReference type="AlphaFoldDB" id="A0A841NG63"/>
<organism evidence="2 3">
    <name type="scientific">Chryseobacterium shigense</name>
    <dbReference type="NCBI Taxonomy" id="297244"/>
    <lineage>
        <taxon>Bacteria</taxon>
        <taxon>Pseudomonadati</taxon>
        <taxon>Bacteroidota</taxon>
        <taxon>Flavobacteriia</taxon>
        <taxon>Flavobacteriales</taxon>
        <taxon>Weeksellaceae</taxon>
        <taxon>Chryseobacterium group</taxon>
        <taxon>Chryseobacterium</taxon>
    </lineage>
</organism>
<keyword evidence="1" id="KW-0732">Signal</keyword>
<gene>
    <name evidence="2" type="ORF">HNP36_000908</name>
</gene>
<reference evidence="2 3" key="1">
    <citation type="submission" date="2020-08" db="EMBL/GenBank/DDBJ databases">
        <title>Functional genomics of gut bacteria from endangered species of beetles.</title>
        <authorList>
            <person name="Carlos-Shanley C."/>
        </authorList>
    </citation>
    <scope>NUCLEOTIDE SEQUENCE [LARGE SCALE GENOMIC DNA]</scope>
    <source>
        <strain evidence="2 3">S00136</strain>
    </source>
</reference>
<dbReference type="InterPro" id="IPR004564">
    <property type="entry name" value="OM_lipoprot_carrier_LolA-like"/>
</dbReference>
<dbReference type="EMBL" id="JACHLC010000001">
    <property type="protein sequence ID" value="MBB6369855.1"/>
    <property type="molecule type" value="Genomic_DNA"/>
</dbReference>
<evidence type="ECO:0000256" key="1">
    <source>
        <dbReference type="ARBA" id="ARBA00022729"/>
    </source>
</evidence>
<keyword evidence="3" id="KW-1185">Reference proteome</keyword>